<dbReference type="AlphaFoldDB" id="A0A1I1TY97"/>
<organism evidence="1 2">
    <name type="scientific">Pseudoalteromonas denitrificans DSM 6059</name>
    <dbReference type="NCBI Taxonomy" id="1123010"/>
    <lineage>
        <taxon>Bacteria</taxon>
        <taxon>Pseudomonadati</taxon>
        <taxon>Pseudomonadota</taxon>
        <taxon>Gammaproteobacteria</taxon>
        <taxon>Alteromonadales</taxon>
        <taxon>Pseudoalteromonadaceae</taxon>
        <taxon>Pseudoalteromonas</taxon>
    </lineage>
</organism>
<dbReference type="EMBL" id="FOLO01000077">
    <property type="protein sequence ID" value="SFD63345.1"/>
    <property type="molecule type" value="Genomic_DNA"/>
</dbReference>
<dbReference type="STRING" id="1123010.SAMN02745724_05037"/>
<evidence type="ECO:0000313" key="2">
    <source>
        <dbReference type="Proteomes" id="UP000198862"/>
    </source>
</evidence>
<keyword evidence="2" id="KW-1185">Reference proteome</keyword>
<reference evidence="1 2" key="1">
    <citation type="submission" date="2016-10" db="EMBL/GenBank/DDBJ databases">
        <authorList>
            <person name="de Groot N.N."/>
        </authorList>
    </citation>
    <scope>NUCLEOTIDE SEQUENCE [LARGE SCALE GENOMIC DNA]</scope>
    <source>
        <strain evidence="1 2">DSM 6059</strain>
    </source>
</reference>
<name>A0A1I1TY97_9GAMM</name>
<dbReference type="RefSeq" id="WP_091991323.1">
    <property type="nucleotide sequence ID" value="NZ_FOLO01000077.1"/>
</dbReference>
<sequence length="103" mass="11372">MTKIVIENYEDPNLSYRERIELVTAIAKFANDTGTLREQMVELAEDITSGGDNPSQKSINKLTHFLMENGDLDEKTASAVATSLKDPDGCKFLLGDTAFNASW</sequence>
<evidence type="ECO:0000313" key="1">
    <source>
        <dbReference type="EMBL" id="SFD63345.1"/>
    </source>
</evidence>
<gene>
    <name evidence="1" type="ORF">SAMN02745724_05037</name>
</gene>
<dbReference type="Proteomes" id="UP000198862">
    <property type="component" value="Unassembled WGS sequence"/>
</dbReference>
<protein>
    <submittedName>
        <fullName evidence="1">Uncharacterized protein</fullName>
    </submittedName>
</protein>
<proteinExistence type="predicted"/>
<accession>A0A1I1TY97</accession>